<organism evidence="1">
    <name type="scientific">Siphoviridae sp. ctEeW6</name>
    <dbReference type="NCBI Taxonomy" id="2827816"/>
    <lineage>
        <taxon>Viruses</taxon>
        <taxon>Duplodnaviria</taxon>
        <taxon>Heunggongvirae</taxon>
        <taxon>Uroviricota</taxon>
        <taxon>Caudoviricetes</taxon>
    </lineage>
</organism>
<protein>
    <submittedName>
        <fullName evidence="1">Dehydrogenase accessory protein</fullName>
    </submittedName>
</protein>
<sequence length="93" mass="10302">MVETCSSCNRSWGDKIVHGAVGLAKNILHIEQVDDATRKSRLAQCASCDDLKRHHPALPKGADVSLLDTCANCGCIVREKVKLENERCPKEKW</sequence>
<dbReference type="EMBL" id="BK032728">
    <property type="protein sequence ID" value="DAF57100.1"/>
    <property type="molecule type" value="Genomic_DNA"/>
</dbReference>
<name>A0A8S5T161_9CAUD</name>
<evidence type="ECO:0000313" key="1">
    <source>
        <dbReference type="EMBL" id="DAF57100.1"/>
    </source>
</evidence>
<proteinExistence type="predicted"/>
<reference evidence="1" key="1">
    <citation type="journal article" date="2021" name="Proc. Natl. Acad. Sci. U.S.A.">
        <title>A Catalog of Tens of Thousands of Viruses from Human Metagenomes Reveals Hidden Associations with Chronic Diseases.</title>
        <authorList>
            <person name="Tisza M.J."/>
            <person name="Buck C.B."/>
        </authorList>
    </citation>
    <scope>NUCLEOTIDE SEQUENCE</scope>
    <source>
        <strain evidence="1">CtEeW6</strain>
    </source>
</reference>
<accession>A0A8S5T161</accession>